<sequence length="182" mass="20618">MQRLSGLRVRRRWSARTASAVCRCKTPSDLQKAALHALDIPLGCQRCRCATTTDGTSHSPYSTEQRCTAGGAVAACASLEPRKWRLPERDAARAITSRTSRHVTGAVKTSCDWPRVRAFKGCKRTSHSDRCPECCLRQYRTNIERRRTSSYCRLQRLRVSELVVLARASERWQRSIVARILV</sequence>
<organism evidence="1 2">
    <name type="scientific">Trichoderma longibrachiatum ATCC 18648</name>
    <dbReference type="NCBI Taxonomy" id="983965"/>
    <lineage>
        <taxon>Eukaryota</taxon>
        <taxon>Fungi</taxon>
        <taxon>Dikarya</taxon>
        <taxon>Ascomycota</taxon>
        <taxon>Pezizomycotina</taxon>
        <taxon>Sordariomycetes</taxon>
        <taxon>Hypocreomycetidae</taxon>
        <taxon>Hypocreales</taxon>
        <taxon>Hypocreaceae</taxon>
        <taxon>Trichoderma</taxon>
    </lineage>
</organism>
<dbReference type="EMBL" id="KZ679141">
    <property type="protein sequence ID" value="PTB72520.1"/>
    <property type="molecule type" value="Genomic_DNA"/>
</dbReference>
<dbReference type="AlphaFoldDB" id="A0A2T4BT75"/>
<keyword evidence="2" id="KW-1185">Reference proteome</keyword>
<dbReference type="Proteomes" id="UP000240760">
    <property type="component" value="Unassembled WGS sequence"/>
</dbReference>
<gene>
    <name evidence="1" type="ORF">M440DRAFT_1091057</name>
</gene>
<proteinExistence type="predicted"/>
<protein>
    <submittedName>
        <fullName evidence="1">Uncharacterized protein</fullName>
    </submittedName>
</protein>
<reference evidence="1 2" key="1">
    <citation type="submission" date="2016-07" db="EMBL/GenBank/DDBJ databases">
        <title>Multiple horizontal gene transfer events from other fungi enriched the ability of initially mycotrophic Trichoderma (Ascomycota) to feed on dead plant biomass.</title>
        <authorList>
            <consortium name="DOE Joint Genome Institute"/>
            <person name="Aerts A."/>
            <person name="Atanasova L."/>
            <person name="Chenthamara K."/>
            <person name="Zhang J."/>
            <person name="Grujic M."/>
            <person name="Henrissat B."/>
            <person name="Kuo A."/>
            <person name="Salamov A."/>
            <person name="Lipzen A."/>
            <person name="Labutti K."/>
            <person name="Barry K."/>
            <person name="Miao Y."/>
            <person name="Rahimi M.J."/>
            <person name="Shen Q."/>
            <person name="Grigoriev I.V."/>
            <person name="Kubicek C.P."/>
            <person name="Druzhinina I.S."/>
        </authorList>
    </citation>
    <scope>NUCLEOTIDE SEQUENCE [LARGE SCALE GENOMIC DNA]</scope>
    <source>
        <strain evidence="1 2">ATCC 18648</strain>
    </source>
</reference>
<evidence type="ECO:0000313" key="2">
    <source>
        <dbReference type="Proteomes" id="UP000240760"/>
    </source>
</evidence>
<name>A0A2T4BT75_TRILO</name>
<evidence type="ECO:0000313" key="1">
    <source>
        <dbReference type="EMBL" id="PTB72520.1"/>
    </source>
</evidence>
<accession>A0A2T4BT75</accession>